<keyword evidence="7" id="KW-0496">Mitochondrion</keyword>
<evidence type="ECO:0000256" key="7">
    <source>
        <dbReference type="ARBA" id="ARBA00023128"/>
    </source>
</evidence>
<dbReference type="PIRSF" id="PIRSF006643">
    <property type="entry name" value="NDUA6"/>
    <property type="match status" value="1"/>
</dbReference>
<dbReference type="HOGENOM" id="CLU_111660_0_1_1"/>
<proteinExistence type="inferred from homology"/>
<dbReference type="Pfam" id="PF05347">
    <property type="entry name" value="Complex1_LYR"/>
    <property type="match status" value="1"/>
</dbReference>
<dbReference type="InterPro" id="IPR045299">
    <property type="entry name" value="Complex1_LYR_NDUFA6_LYRM6"/>
</dbReference>
<dbReference type="STRING" id="590646.G3B7I0"/>
<protein>
    <recommendedName>
        <fullName evidence="9">Complex 1 LYR protein domain-containing protein</fullName>
    </recommendedName>
</protein>
<dbReference type="EMBL" id="GL996527">
    <property type="protein sequence ID" value="EGV62286.1"/>
    <property type="molecule type" value="Genomic_DNA"/>
</dbReference>
<evidence type="ECO:0000256" key="3">
    <source>
        <dbReference type="ARBA" id="ARBA00022448"/>
    </source>
</evidence>
<keyword evidence="11" id="KW-1185">Reference proteome</keyword>
<keyword evidence="5" id="KW-0999">Mitochondrion inner membrane</keyword>
<dbReference type="GO" id="GO:0005743">
    <property type="term" value="C:mitochondrial inner membrane"/>
    <property type="evidence" value="ECO:0007669"/>
    <property type="project" value="UniProtKB-SubCell"/>
</dbReference>
<dbReference type="KEGG" id="cten:18250845"/>
<evidence type="ECO:0000256" key="2">
    <source>
        <dbReference type="ARBA" id="ARBA00009508"/>
    </source>
</evidence>
<keyword evidence="4" id="KW-0679">Respiratory chain</keyword>
<evidence type="ECO:0000313" key="10">
    <source>
        <dbReference type="EMBL" id="EGV62286.1"/>
    </source>
</evidence>
<reference evidence="10 11" key="1">
    <citation type="journal article" date="2011" name="Proc. Natl. Acad. Sci. U.S.A.">
        <title>Comparative genomics of xylose-fermenting fungi for enhanced biofuel production.</title>
        <authorList>
            <person name="Wohlbach D.J."/>
            <person name="Kuo A."/>
            <person name="Sato T.K."/>
            <person name="Potts K.M."/>
            <person name="Salamov A.A."/>
            <person name="LaButti K.M."/>
            <person name="Sun H."/>
            <person name="Clum A."/>
            <person name="Pangilinan J.L."/>
            <person name="Lindquist E.A."/>
            <person name="Lucas S."/>
            <person name="Lapidus A."/>
            <person name="Jin M."/>
            <person name="Gunawan C."/>
            <person name="Balan V."/>
            <person name="Dale B.E."/>
            <person name="Jeffries T.W."/>
            <person name="Zinkel R."/>
            <person name="Barry K.W."/>
            <person name="Grigoriev I.V."/>
            <person name="Gasch A.P."/>
        </authorList>
    </citation>
    <scope>NUCLEOTIDE SEQUENCE [LARGE SCALE GENOMIC DNA]</scope>
    <source>
        <strain evidence="11">ATCC 10573 / BCRC 21748 / CBS 615 / JCM 9827 / NBRC 10315 / NRRL Y-1498 / VKM Y-70</strain>
    </source>
</reference>
<dbReference type="GeneID" id="18250845"/>
<comment type="similarity">
    <text evidence="2">Belongs to the complex I LYR family.</text>
</comment>
<comment type="subcellular location">
    <subcellularLocation>
        <location evidence="1">Mitochondrion inner membrane</location>
        <topology evidence="1">Peripheral membrane protein</topology>
        <orientation evidence="1">Matrix side</orientation>
    </subcellularLocation>
</comment>
<dbReference type="eggNOG" id="KOG3426">
    <property type="taxonomic scope" value="Eukaryota"/>
</dbReference>
<name>G3B7I0_CANTC</name>
<dbReference type="Proteomes" id="UP000000707">
    <property type="component" value="Unassembled WGS sequence"/>
</dbReference>
<evidence type="ECO:0000259" key="9">
    <source>
        <dbReference type="Pfam" id="PF05347"/>
    </source>
</evidence>
<keyword evidence="3" id="KW-0813">Transport</keyword>
<dbReference type="OrthoDB" id="4073735at2759"/>
<dbReference type="CDD" id="cd20266">
    <property type="entry name" value="Complex1_LYR_NDUFA6_LYRM6"/>
    <property type="match status" value="1"/>
</dbReference>
<dbReference type="AlphaFoldDB" id="G3B7I0"/>
<gene>
    <name evidence="10" type="ORF">CANTEDRAFT_99307</name>
</gene>
<keyword evidence="6" id="KW-0249">Electron transport</keyword>
<dbReference type="GO" id="GO:0045271">
    <property type="term" value="C:respiratory chain complex I"/>
    <property type="evidence" value="ECO:0007669"/>
    <property type="project" value="InterPro"/>
</dbReference>
<dbReference type="InterPro" id="IPR008011">
    <property type="entry name" value="Complex1_LYR_dom"/>
</dbReference>
<organism evidence="11">
    <name type="scientific">Candida tenuis (strain ATCC 10573 / BCRC 21748 / CBS 615 / JCM 9827 / NBRC 10315 / NRRL Y-1498 / VKM Y-70)</name>
    <name type="common">Yeast</name>
    <name type="synonym">Yamadazyma tenuis</name>
    <dbReference type="NCBI Taxonomy" id="590646"/>
    <lineage>
        <taxon>Eukaryota</taxon>
        <taxon>Fungi</taxon>
        <taxon>Dikarya</taxon>
        <taxon>Ascomycota</taxon>
        <taxon>Saccharomycotina</taxon>
        <taxon>Pichiomycetes</taxon>
        <taxon>Debaryomycetaceae</taxon>
        <taxon>Yamadazyma</taxon>
    </lineage>
</organism>
<dbReference type="PANTHER" id="PTHR12964:SF0">
    <property type="entry name" value="NADH DEHYDROGENASE [UBIQUINONE] 1 ALPHA SUBCOMPLEX SUBUNIT 6"/>
    <property type="match status" value="1"/>
</dbReference>
<evidence type="ECO:0000313" key="11">
    <source>
        <dbReference type="Proteomes" id="UP000000707"/>
    </source>
</evidence>
<accession>G3B7I0</accession>
<dbReference type="GO" id="GO:0006979">
    <property type="term" value="P:response to oxidative stress"/>
    <property type="evidence" value="ECO:0007669"/>
    <property type="project" value="TreeGrafter"/>
</dbReference>
<sequence length="122" mass="14719">MTLATEFAETTKRSATNAELRKRVIHLYRKYMRYSKEMSDIYELDMPVSNVKTKIRQEFERQRYVNDLGVANVLYMKGQMEFQELNNFWKQQCHVLRYFDDQTEPGKIDKNDFVTNFLRGNN</sequence>
<dbReference type="InterPro" id="IPR016488">
    <property type="entry name" value="NADH_Ub_cplx-1_asu_su-6"/>
</dbReference>
<keyword evidence="8" id="KW-0472">Membrane</keyword>
<dbReference type="PANTHER" id="PTHR12964">
    <property type="entry name" value="NADH-UBIQUINONE OXIDOREDUCTASE B14 SUBUNIT"/>
    <property type="match status" value="1"/>
</dbReference>
<evidence type="ECO:0000256" key="4">
    <source>
        <dbReference type="ARBA" id="ARBA00022660"/>
    </source>
</evidence>
<evidence type="ECO:0000256" key="5">
    <source>
        <dbReference type="ARBA" id="ARBA00022792"/>
    </source>
</evidence>
<evidence type="ECO:0000256" key="6">
    <source>
        <dbReference type="ARBA" id="ARBA00022982"/>
    </source>
</evidence>
<feature type="domain" description="Complex 1 LYR protein" evidence="9">
    <location>
        <begin position="22"/>
        <end position="83"/>
    </location>
</feature>
<evidence type="ECO:0000256" key="1">
    <source>
        <dbReference type="ARBA" id="ARBA00004443"/>
    </source>
</evidence>
<evidence type="ECO:0000256" key="8">
    <source>
        <dbReference type="ARBA" id="ARBA00023136"/>
    </source>
</evidence>